<dbReference type="Proteomes" id="UP001310594">
    <property type="component" value="Unassembled WGS sequence"/>
</dbReference>
<evidence type="ECO:0000313" key="1">
    <source>
        <dbReference type="EMBL" id="KAK5704410.1"/>
    </source>
</evidence>
<evidence type="ECO:0000313" key="2">
    <source>
        <dbReference type="Proteomes" id="UP001310594"/>
    </source>
</evidence>
<sequence length="232" mass="26284">MSGLTCDDFKNMFNFNGAMAGLVGEQQRNLQCWTADPFSEYDWQFDISMGKRYDEKMGLTCALEAILWENGYNRFCNQNYGVATCCTSSGIPDKRDTIDYDYDTVVDEIQNITERTDPAADAASVVCAWGWMENGFVREKFFVDGITCDEITNFFLSEQPPAQPNDQDRNLLCYAATGTEYNNPGYPLQIDISTNDTPDGKQSMTCEMKQLMKVYGVDLKFCNPITQTCCLY</sequence>
<proteinExistence type="predicted"/>
<dbReference type="AlphaFoldDB" id="A0AAN7WP87"/>
<name>A0AAN7WP87_9PEZI</name>
<organism evidence="1 2">
    <name type="scientific">Elasticomyces elasticus</name>
    <dbReference type="NCBI Taxonomy" id="574655"/>
    <lineage>
        <taxon>Eukaryota</taxon>
        <taxon>Fungi</taxon>
        <taxon>Dikarya</taxon>
        <taxon>Ascomycota</taxon>
        <taxon>Pezizomycotina</taxon>
        <taxon>Dothideomycetes</taxon>
        <taxon>Dothideomycetidae</taxon>
        <taxon>Mycosphaerellales</taxon>
        <taxon>Teratosphaeriaceae</taxon>
        <taxon>Elasticomyces</taxon>
    </lineage>
</organism>
<comment type="caution">
    <text evidence="1">The sequence shown here is derived from an EMBL/GenBank/DDBJ whole genome shotgun (WGS) entry which is preliminary data.</text>
</comment>
<accession>A0AAN7WP87</accession>
<reference evidence="1" key="1">
    <citation type="submission" date="2023-08" db="EMBL/GenBank/DDBJ databases">
        <title>Black Yeasts Isolated from many extreme environments.</title>
        <authorList>
            <person name="Coleine C."/>
            <person name="Stajich J.E."/>
            <person name="Selbmann L."/>
        </authorList>
    </citation>
    <scope>NUCLEOTIDE SEQUENCE</scope>
    <source>
        <strain evidence="1">CCFEE 5810</strain>
    </source>
</reference>
<dbReference type="EMBL" id="JAVRQU010000004">
    <property type="protein sequence ID" value="KAK5704410.1"/>
    <property type="molecule type" value="Genomic_DNA"/>
</dbReference>
<gene>
    <name evidence="1" type="ORF">LTR97_003428</name>
</gene>
<protein>
    <submittedName>
        <fullName evidence="1">Uncharacterized protein</fullName>
    </submittedName>
</protein>